<evidence type="ECO:0000256" key="5">
    <source>
        <dbReference type="ARBA" id="ARBA00023136"/>
    </source>
</evidence>
<feature type="transmembrane region" description="Helical" evidence="6">
    <location>
        <begin position="329"/>
        <end position="348"/>
    </location>
</feature>
<dbReference type="Pfam" id="PF01943">
    <property type="entry name" value="Polysacc_synt"/>
    <property type="match status" value="1"/>
</dbReference>
<accession>A0ABU0J3I3</accession>
<keyword evidence="3 6" id="KW-0812">Transmembrane</keyword>
<evidence type="ECO:0000256" key="3">
    <source>
        <dbReference type="ARBA" id="ARBA00022692"/>
    </source>
</evidence>
<sequence length="461" mass="50414">MADVTGRPDEAGAYRALRLRLRRWLGDRSASGVAQRFAGFAYLFRIVNAGLAFLTQIVLARWIGAHEFGIYVYVWTWVLLLGTVTNIGLASSSQRFIPTYAKRGEWDLLRGFLHGGRWLVFALGAGFAGLGALGLVLFGARLDPVLMVPLYLGLACLPLFVVTEIQEGIARTYDWASLAMAPAYLVRPLLLLGLLAAMHLAGLEADAVAAMWAALVSTWATALWQMAMLNRRLPSRVPPGPRRYAPGTWLRISFPQFLVEGFYLSLTYCDVIVLERFATPAEVATYYAATKLVSLVAFVYFAVAAASAHRFTEYHVADRPEELNAFVHASIRWTFLPSLAMALVILALGKPLLWLFGPGFVDGYPLLAILVVGLLARASIGPVEKLLNMLGHQGICAVVYAFAFLANIGLNLALVPWFGLTGAAVATAAALVLESILLFLITKRRLGLHVFYWGGPKRQVS</sequence>
<feature type="transmembrane region" description="Helical" evidence="6">
    <location>
        <begin position="354"/>
        <end position="376"/>
    </location>
</feature>
<dbReference type="RefSeq" id="WP_307268860.1">
    <property type="nucleotide sequence ID" value="NZ_JAUSVX010000001.1"/>
</dbReference>
<evidence type="ECO:0000313" key="7">
    <source>
        <dbReference type="EMBL" id="MDQ0468165.1"/>
    </source>
</evidence>
<dbReference type="EMBL" id="JAUSVX010000001">
    <property type="protein sequence ID" value="MDQ0468165.1"/>
    <property type="molecule type" value="Genomic_DNA"/>
</dbReference>
<feature type="transmembrane region" description="Helical" evidence="6">
    <location>
        <begin position="209"/>
        <end position="227"/>
    </location>
</feature>
<reference evidence="7 8" key="1">
    <citation type="submission" date="2023-07" db="EMBL/GenBank/DDBJ databases">
        <title>Genomic Encyclopedia of Type Strains, Phase IV (KMG-IV): sequencing the most valuable type-strain genomes for metagenomic binning, comparative biology and taxonomic classification.</title>
        <authorList>
            <person name="Goeker M."/>
        </authorList>
    </citation>
    <scope>NUCLEOTIDE SEQUENCE [LARGE SCALE GENOMIC DNA]</scope>
    <source>
        <strain evidence="7 8">DSM 19619</strain>
    </source>
</reference>
<gene>
    <name evidence="7" type="ORF">QO011_001160</name>
</gene>
<protein>
    <submittedName>
        <fullName evidence="7">O-antigen/teichoic acid export membrane protein</fullName>
    </submittedName>
</protein>
<keyword evidence="8" id="KW-1185">Reference proteome</keyword>
<organism evidence="7 8">
    <name type="scientific">Labrys wisconsinensis</name>
    <dbReference type="NCBI Taxonomy" id="425677"/>
    <lineage>
        <taxon>Bacteria</taxon>
        <taxon>Pseudomonadati</taxon>
        <taxon>Pseudomonadota</taxon>
        <taxon>Alphaproteobacteria</taxon>
        <taxon>Hyphomicrobiales</taxon>
        <taxon>Xanthobacteraceae</taxon>
        <taxon>Labrys</taxon>
    </lineage>
</organism>
<feature type="transmembrane region" description="Helical" evidence="6">
    <location>
        <begin position="70"/>
        <end position="89"/>
    </location>
</feature>
<dbReference type="InterPro" id="IPR050833">
    <property type="entry name" value="Poly_Biosynth_Transport"/>
</dbReference>
<name>A0ABU0J3I3_9HYPH</name>
<comment type="caution">
    <text evidence="7">The sequence shown here is derived from an EMBL/GenBank/DDBJ whole genome shotgun (WGS) entry which is preliminary data.</text>
</comment>
<proteinExistence type="predicted"/>
<feature type="transmembrane region" description="Helical" evidence="6">
    <location>
        <begin position="286"/>
        <end position="308"/>
    </location>
</feature>
<evidence type="ECO:0000256" key="4">
    <source>
        <dbReference type="ARBA" id="ARBA00022989"/>
    </source>
</evidence>
<feature type="transmembrane region" description="Helical" evidence="6">
    <location>
        <begin position="397"/>
        <end position="417"/>
    </location>
</feature>
<feature type="transmembrane region" description="Helical" evidence="6">
    <location>
        <begin position="146"/>
        <end position="163"/>
    </location>
</feature>
<dbReference type="PANTHER" id="PTHR30250:SF11">
    <property type="entry name" value="O-ANTIGEN TRANSPORTER-RELATED"/>
    <property type="match status" value="1"/>
</dbReference>
<feature type="transmembrane region" description="Helical" evidence="6">
    <location>
        <begin position="423"/>
        <end position="441"/>
    </location>
</feature>
<evidence type="ECO:0000313" key="8">
    <source>
        <dbReference type="Proteomes" id="UP001242480"/>
    </source>
</evidence>
<feature type="transmembrane region" description="Helical" evidence="6">
    <location>
        <begin position="42"/>
        <end position="64"/>
    </location>
</feature>
<evidence type="ECO:0000256" key="2">
    <source>
        <dbReference type="ARBA" id="ARBA00022475"/>
    </source>
</evidence>
<keyword evidence="5 6" id="KW-0472">Membrane</keyword>
<dbReference type="PANTHER" id="PTHR30250">
    <property type="entry name" value="PST FAMILY PREDICTED COLANIC ACID TRANSPORTER"/>
    <property type="match status" value="1"/>
</dbReference>
<evidence type="ECO:0000256" key="1">
    <source>
        <dbReference type="ARBA" id="ARBA00004651"/>
    </source>
</evidence>
<feature type="transmembrane region" description="Helical" evidence="6">
    <location>
        <begin position="248"/>
        <end position="266"/>
    </location>
</feature>
<feature type="transmembrane region" description="Helical" evidence="6">
    <location>
        <begin position="184"/>
        <end position="203"/>
    </location>
</feature>
<keyword evidence="4 6" id="KW-1133">Transmembrane helix</keyword>
<dbReference type="Proteomes" id="UP001242480">
    <property type="component" value="Unassembled WGS sequence"/>
</dbReference>
<evidence type="ECO:0000256" key="6">
    <source>
        <dbReference type="SAM" id="Phobius"/>
    </source>
</evidence>
<dbReference type="InterPro" id="IPR002797">
    <property type="entry name" value="Polysacc_synth"/>
</dbReference>
<feature type="transmembrane region" description="Helical" evidence="6">
    <location>
        <begin position="118"/>
        <end position="140"/>
    </location>
</feature>
<comment type="subcellular location">
    <subcellularLocation>
        <location evidence="1">Cell membrane</location>
        <topology evidence="1">Multi-pass membrane protein</topology>
    </subcellularLocation>
</comment>
<keyword evidence="2" id="KW-1003">Cell membrane</keyword>